<keyword evidence="6" id="KW-0067">ATP-binding</keyword>
<name>A0AAD3HS06_9CHLO</name>
<dbReference type="PROSITE" id="PS51671">
    <property type="entry name" value="ACT"/>
    <property type="match status" value="1"/>
</dbReference>
<keyword evidence="11" id="KW-1185">Reference proteome</keyword>
<evidence type="ECO:0000256" key="3">
    <source>
        <dbReference type="ARBA" id="ARBA00022697"/>
    </source>
</evidence>
<reference evidence="10 11" key="1">
    <citation type="journal article" date="2021" name="Sci. Rep.">
        <title>Genome sequencing of the multicellular alga Astrephomene provides insights into convergent evolution of germ-soma differentiation.</title>
        <authorList>
            <person name="Yamashita S."/>
            <person name="Yamamoto K."/>
            <person name="Matsuzaki R."/>
            <person name="Suzuki S."/>
            <person name="Yamaguchi H."/>
            <person name="Hirooka S."/>
            <person name="Minakuchi Y."/>
            <person name="Miyagishima S."/>
            <person name="Kawachi M."/>
            <person name="Toyoda A."/>
            <person name="Nozaki H."/>
        </authorList>
    </citation>
    <scope>NUCLEOTIDE SEQUENCE [LARGE SCALE GENOMIC DNA]</scope>
    <source>
        <strain evidence="10 11">NIES-4017</strain>
    </source>
</reference>
<evidence type="ECO:0000256" key="7">
    <source>
        <dbReference type="RuleBase" id="RU003448"/>
    </source>
</evidence>
<comment type="catalytic activity">
    <reaction evidence="7">
        <text>L-aspartate + ATP = 4-phospho-L-aspartate + ADP</text>
        <dbReference type="Rhea" id="RHEA:23776"/>
        <dbReference type="ChEBI" id="CHEBI:29991"/>
        <dbReference type="ChEBI" id="CHEBI:30616"/>
        <dbReference type="ChEBI" id="CHEBI:57535"/>
        <dbReference type="ChEBI" id="CHEBI:456216"/>
        <dbReference type="EC" id="2.7.2.4"/>
    </reaction>
</comment>
<dbReference type="GO" id="GO:0005829">
    <property type="term" value="C:cytosol"/>
    <property type="evidence" value="ECO:0007669"/>
    <property type="project" value="TreeGrafter"/>
</dbReference>
<dbReference type="Gene3D" id="3.40.1160.10">
    <property type="entry name" value="Acetylglutamate kinase-like"/>
    <property type="match status" value="1"/>
</dbReference>
<dbReference type="Gene3D" id="1.20.120.1320">
    <property type="entry name" value="Aspartokinase, catalytic domain"/>
    <property type="match status" value="1"/>
</dbReference>
<dbReference type="GO" id="GO:0004072">
    <property type="term" value="F:aspartate kinase activity"/>
    <property type="evidence" value="ECO:0007669"/>
    <property type="project" value="UniProtKB-EC"/>
</dbReference>
<dbReference type="GO" id="GO:0009570">
    <property type="term" value="C:chloroplast stroma"/>
    <property type="evidence" value="ECO:0007669"/>
    <property type="project" value="TreeGrafter"/>
</dbReference>
<dbReference type="Proteomes" id="UP001054857">
    <property type="component" value="Unassembled WGS sequence"/>
</dbReference>
<dbReference type="InterPro" id="IPR054352">
    <property type="entry name" value="ACT_Aspartokinase"/>
</dbReference>
<organism evidence="10 11">
    <name type="scientific">Astrephomene gubernaculifera</name>
    <dbReference type="NCBI Taxonomy" id="47775"/>
    <lineage>
        <taxon>Eukaryota</taxon>
        <taxon>Viridiplantae</taxon>
        <taxon>Chlorophyta</taxon>
        <taxon>core chlorophytes</taxon>
        <taxon>Chlorophyceae</taxon>
        <taxon>CS clade</taxon>
        <taxon>Chlamydomonadales</taxon>
        <taxon>Astrephomenaceae</taxon>
        <taxon>Astrephomene</taxon>
    </lineage>
</organism>
<gene>
    <name evidence="10" type="ORF">Agub_g12994</name>
</gene>
<dbReference type="GO" id="GO:0009088">
    <property type="term" value="P:threonine biosynthetic process"/>
    <property type="evidence" value="ECO:0007669"/>
    <property type="project" value="UniProtKB-KW"/>
</dbReference>
<dbReference type="Pfam" id="PF00696">
    <property type="entry name" value="AA_kinase"/>
    <property type="match status" value="1"/>
</dbReference>
<proteinExistence type="inferred from homology"/>
<dbReference type="PANTHER" id="PTHR21499">
    <property type="entry name" value="ASPARTATE KINASE"/>
    <property type="match status" value="1"/>
</dbReference>
<dbReference type="PROSITE" id="PS00324">
    <property type="entry name" value="ASPARTOKINASE"/>
    <property type="match status" value="1"/>
</dbReference>
<comment type="pathway">
    <text evidence="8">Amino-acid biosynthesis; L-threonine biosynthesis; L-threonine from L-aspartate: step 1/5.</text>
</comment>
<keyword evidence="8" id="KW-0028">Amino-acid biosynthesis</keyword>
<keyword evidence="3" id="KW-0791">Threonine biosynthesis</keyword>
<dbReference type="GO" id="GO:0005524">
    <property type="term" value="F:ATP binding"/>
    <property type="evidence" value="ECO:0007669"/>
    <property type="project" value="UniProtKB-KW"/>
</dbReference>
<dbReference type="InterPro" id="IPR042199">
    <property type="entry name" value="AsparK_Bifunc_asparK/hSer_DH"/>
</dbReference>
<dbReference type="InterPro" id="IPR002912">
    <property type="entry name" value="ACT_dom"/>
</dbReference>
<dbReference type="Pfam" id="PF22468">
    <property type="entry name" value="ACT_9"/>
    <property type="match status" value="1"/>
</dbReference>
<dbReference type="InterPro" id="IPR036393">
    <property type="entry name" value="AceGlu_kinase-like_sf"/>
</dbReference>
<dbReference type="Gene3D" id="3.30.70.260">
    <property type="match status" value="2"/>
</dbReference>
<feature type="domain" description="ACT" evidence="9">
    <location>
        <begin position="406"/>
        <end position="483"/>
    </location>
</feature>
<comment type="caution">
    <text evidence="10">The sequence shown here is derived from an EMBL/GenBank/DDBJ whole genome shotgun (WGS) entry which is preliminary data.</text>
</comment>
<keyword evidence="5 7" id="KW-0418">Kinase</keyword>
<dbReference type="GO" id="GO:0009089">
    <property type="term" value="P:lysine biosynthetic process via diaminopimelate"/>
    <property type="evidence" value="ECO:0007669"/>
    <property type="project" value="TreeGrafter"/>
</dbReference>
<dbReference type="InterPro" id="IPR045865">
    <property type="entry name" value="ACT-like_dom_sf"/>
</dbReference>
<keyword evidence="2 7" id="KW-0808">Transferase</keyword>
<evidence type="ECO:0000259" key="9">
    <source>
        <dbReference type="PROSITE" id="PS51671"/>
    </source>
</evidence>
<dbReference type="SUPFAM" id="SSF55021">
    <property type="entry name" value="ACT-like"/>
    <property type="match status" value="2"/>
</dbReference>
<dbReference type="NCBIfam" id="TIGR00657">
    <property type="entry name" value="asp_kinases"/>
    <property type="match status" value="1"/>
</dbReference>
<evidence type="ECO:0000256" key="2">
    <source>
        <dbReference type="ARBA" id="ARBA00022679"/>
    </source>
</evidence>
<comment type="pathway">
    <text evidence="8">Amino-acid biosynthesis; L-lysine biosynthesis via DAP pathway; (S)-tetrahydrodipicolinate from L-aspartate: step 1/4.</text>
</comment>
<dbReference type="GO" id="GO:0009090">
    <property type="term" value="P:homoserine biosynthetic process"/>
    <property type="evidence" value="ECO:0007669"/>
    <property type="project" value="TreeGrafter"/>
</dbReference>
<keyword evidence="4" id="KW-0547">Nucleotide-binding</keyword>
<evidence type="ECO:0000256" key="4">
    <source>
        <dbReference type="ARBA" id="ARBA00022741"/>
    </source>
</evidence>
<dbReference type="FunFam" id="1.20.120.1320:FF:000001">
    <property type="entry name" value="Aspartokinase"/>
    <property type="match status" value="1"/>
</dbReference>
<evidence type="ECO:0000256" key="5">
    <source>
        <dbReference type="ARBA" id="ARBA00022777"/>
    </source>
</evidence>
<dbReference type="InterPro" id="IPR018042">
    <property type="entry name" value="Aspartate_kinase_CS"/>
</dbReference>
<dbReference type="InterPro" id="IPR001048">
    <property type="entry name" value="Asp/Glu/Uridylate_kinase"/>
</dbReference>
<sequence length="559" mass="60092">MLLQTRAPVASRVATRSERVAVPAPVLRASTVAVAPAVGATCTTQSLVACKRSSWRPSVVAQAATVEASRQYEAPGKGLSQVNVVYKFGGSSVRDAERMREVADIICSFPQYLPCVVLSAMGKTTNLLLECGDLALRTATDKIGDLSPLKIIRQLHLATCDELAIEPAVRAEVDHLINELQQLLIGISIMQDLTPRAKDSLVSFGERLSTRIFASYLRTKGVPARQHDAWDLGLTTTDDFTNADVIYEASLPAIAAALAPKPGQQAELPIVTGFLGRGQHTGAVTTLGRGGSDLTATVLGAALELPEVQVWKDVDGVLTSDPRIVPTTRPVTELTFEEATELAYFGAQVLHPQAMQPAIRSGKMNVRVKNSYNREAAGTIISAHRDLDCSLVTSIVLKSNVTLVDIISSRMMGQYGFLSTVFDAFRRHKISVDVVATSEVSVSLTLDPKKICGAPEDELHQLQSELSKIAGVSYRKGLAILSLICNVEKTSEILMRAFSVFQREDIKVLMMSQGASKTNISLVVDGARGVEAVKALHREFFDGPSVCSKTANGNGHSNN</sequence>
<comment type="pathway">
    <text evidence="8">Amino-acid biosynthesis; L-methionine biosynthesis via de novo pathway; L-homoserine from L-aspartate: step 1/3.</text>
</comment>
<accession>A0AAD3HS06</accession>
<dbReference type="EC" id="2.7.2.4" evidence="7"/>
<dbReference type="AlphaFoldDB" id="A0AAD3HS06"/>
<protein>
    <recommendedName>
        <fullName evidence="7">Aspartokinase</fullName>
        <ecNumber evidence="7">2.7.2.4</ecNumber>
    </recommendedName>
</protein>
<dbReference type="InterPro" id="IPR001341">
    <property type="entry name" value="Asp_kinase"/>
</dbReference>
<dbReference type="EMBL" id="BMAR01000040">
    <property type="protein sequence ID" value="GFR50737.1"/>
    <property type="molecule type" value="Genomic_DNA"/>
</dbReference>
<evidence type="ECO:0000256" key="8">
    <source>
        <dbReference type="RuleBase" id="RU004249"/>
    </source>
</evidence>
<comment type="similarity">
    <text evidence="1 7">Belongs to the aspartokinase family.</text>
</comment>
<evidence type="ECO:0000313" key="10">
    <source>
        <dbReference type="EMBL" id="GFR50737.1"/>
    </source>
</evidence>
<dbReference type="PANTHER" id="PTHR21499:SF59">
    <property type="entry name" value="ASPARTOKINASE"/>
    <property type="match status" value="1"/>
</dbReference>
<dbReference type="SUPFAM" id="SSF53633">
    <property type="entry name" value="Carbamate kinase-like"/>
    <property type="match status" value="1"/>
</dbReference>
<evidence type="ECO:0000313" key="11">
    <source>
        <dbReference type="Proteomes" id="UP001054857"/>
    </source>
</evidence>
<evidence type="ECO:0000256" key="1">
    <source>
        <dbReference type="ARBA" id="ARBA00010122"/>
    </source>
</evidence>
<evidence type="ECO:0000256" key="6">
    <source>
        <dbReference type="ARBA" id="ARBA00022840"/>
    </source>
</evidence>